<dbReference type="Gene3D" id="3.30.700.10">
    <property type="entry name" value="Glycoprotein, Type 4 Pilin"/>
    <property type="match status" value="1"/>
</dbReference>
<dbReference type="NCBIfam" id="TIGR02532">
    <property type="entry name" value="IV_pilin_GFxxxE"/>
    <property type="match status" value="1"/>
</dbReference>
<dbReference type="InterPro" id="IPR012902">
    <property type="entry name" value="N_methyl_site"/>
</dbReference>
<keyword evidence="2" id="KW-0178">Competence</keyword>
<evidence type="ECO:0000256" key="3">
    <source>
        <dbReference type="SAM" id="Phobius"/>
    </source>
</evidence>
<keyword evidence="3" id="KW-0472">Membrane</keyword>
<dbReference type="GeneID" id="97142247"/>
<gene>
    <name evidence="4" type="ORF">K3F53_12765</name>
</gene>
<keyword evidence="5" id="KW-1185">Reference proteome</keyword>
<dbReference type="PIRSF" id="PIRSF021292">
    <property type="entry name" value="Competence_ComGD"/>
    <property type="match status" value="1"/>
</dbReference>
<dbReference type="PROSITE" id="PS00409">
    <property type="entry name" value="PROKAR_NTER_METHYL"/>
    <property type="match status" value="1"/>
</dbReference>
<dbReference type="InterPro" id="IPR045584">
    <property type="entry name" value="Pilin-like"/>
</dbReference>
<evidence type="ECO:0000313" key="4">
    <source>
        <dbReference type="EMBL" id="QYY41782.1"/>
    </source>
</evidence>
<comment type="subcellular location">
    <subcellularLocation>
        <location evidence="1">Cell surface</location>
    </subcellularLocation>
</comment>
<dbReference type="Proteomes" id="UP000826616">
    <property type="component" value="Chromosome"/>
</dbReference>
<dbReference type="SUPFAM" id="SSF54523">
    <property type="entry name" value="Pili subunits"/>
    <property type="match status" value="1"/>
</dbReference>
<evidence type="ECO:0000256" key="2">
    <source>
        <dbReference type="ARBA" id="ARBA00023287"/>
    </source>
</evidence>
<proteinExistence type="predicted"/>
<dbReference type="InterPro" id="IPR016785">
    <property type="entry name" value="ComGD"/>
</dbReference>
<sequence length="151" mass="17126">MINTGRRNEQGFSLIEVTIVFAIWAVLLSLAVPSFLQMVQRLQGQCFMEKLSVDIIYAANEALSQRGKVKIEFSIDYNQYVVRRSWQMGRRIVNVPRGFTIYSNFNNGTIVFNELGHVGQAGSFYLVYPDGMKKRLTVYMASGRVAVSTVK</sequence>
<name>A0ABX8Y8H8_ANETH</name>
<accession>A0ABX8Y8H8</accession>
<dbReference type="EMBL" id="CP080764">
    <property type="protein sequence ID" value="QYY41782.1"/>
    <property type="molecule type" value="Genomic_DNA"/>
</dbReference>
<protein>
    <submittedName>
        <fullName evidence="4">Prepilin-type N-terminal cleavage/methylation domain-containing protein</fullName>
    </submittedName>
</protein>
<keyword evidence="3" id="KW-1133">Transmembrane helix</keyword>
<feature type="transmembrane region" description="Helical" evidence="3">
    <location>
        <begin position="12"/>
        <end position="36"/>
    </location>
</feature>
<reference evidence="4 5" key="1">
    <citation type="submission" date="2021-08" db="EMBL/GenBank/DDBJ databases">
        <title>Complete genome sequence of the strain Aneurinibacillus thermoaerophilus CCM 8960.</title>
        <authorList>
            <person name="Musilova J."/>
            <person name="Kourilova X."/>
            <person name="Pernicova I."/>
            <person name="Bezdicek M."/>
            <person name="Lengerova M."/>
            <person name="Obruca S."/>
            <person name="Sedlar K."/>
        </authorList>
    </citation>
    <scope>NUCLEOTIDE SEQUENCE [LARGE SCALE GENOMIC DNA]</scope>
    <source>
        <strain evidence="4 5">CCM 8960</strain>
    </source>
</reference>
<dbReference type="RefSeq" id="WP_057898205.1">
    <property type="nucleotide sequence ID" value="NZ_CP080764.1"/>
</dbReference>
<dbReference type="Pfam" id="PF07963">
    <property type="entry name" value="N_methyl"/>
    <property type="match status" value="1"/>
</dbReference>
<evidence type="ECO:0000313" key="5">
    <source>
        <dbReference type="Proteomes" id="UP000826616"/>
    </source>
</evidence>
<keyword evidence="3" id="KW-0812">Transmembrane</keyword>
<evidence type="ECO:0000256" key="1">
    <source>
        <dbReference type="ARBA" id="ARBA00004241"/>
    </source>
</evidence>
<organism evidence="4 5">
    <name type="scientific">Aneurinibacillus thermoaerophilus</name>
    <dbReference type="NCBI Taxonomy" id="143495"/>
    <lineage>
        <taxon>Bacteria</taxon>
        <taxon>Bacillati</taxon>
        <taxon>Bacillota</taxon>
        <taxon>Bacilli</taxon>
        <taxon>Bacillales</taxon>
        <taxon>Paenibacillaceae</taxon>
        <taxon>Aneurinibacillus group</taxon>
        <taxon>Aneurinibacillus</taxon>
    </lineage>
</organism>